<feature type="transmembrane region" description="Helical" evidence="8">
    <location>
        <begin position="129"/>
        <end position="147"/>
    </location>
</feature>
<sequence>MNYAKKLTLIALCILFLILDNTVVPFFSIGGNYGSLLFVFVLSYSFINDYKDAVIIGVFSGLLQDLYMFNGMGLNALTNMLLCILACKIGENIFKEKRLIPVIGTFVLCLLKGFAIFTILYVLKIKMDISSILISSVYSIVLSFFMYKRVYRLCEKPFMKKQWKF</sequence>
<evidence type="ECO:0000313" key="11">
    <source>
        <dbReference type="Proteomes" id="UP000182135"/>
    </source>
</evidence>
<reference evidence="10 11" key="1">
    <citation type="submission" date="2016-10" db="EMBL/GenBank/DDBJ databases">
        <authorList>
            <person name="de Groot N.N."/>
        </authorList>
    </citation>
    <scope>NUCLEOTIDE SEQUENCE [LARGE SCALE GENOMIC DNA]</scope>
    <source>
        <strain evidence="10 11">NLAE-zl-G419</strain>
    </source>
</reference>
<dbReference type="EMBL" id="FOOE01000003">
    <property type="protein sequence ID" value="SFF57873.1"/>
    <property type="molecule type" value="Genomic_DNA"/>
</dbReference>
<organism evidence="10 11">
    <name type="scientific">Clostridium cadaveris</name>
    <dbReference type="NCBI Taxonomy" id="1529"/>
    <lineage>
        <taxon>Bacteria</taxon>
        <taxon>Bacillati</taxon>
        <taxon>Bacillota</taxon>
        <taxon>Clostridia</taxon>
        <taxon>Eubacteriales</taxon>
        <taxon>Clostridiaceae</taxon>
        <taxon>Clostridium</taxon>
    </lineage>
</organism>
<keyword evidence="5" id="KW-0133">Cell shape</keyword>
<keyword evidence="6 8" id="KW-1133">Transmembrane helix</keyword>
<reference evidence="9 12" key="2">
    <citation type="submission" date="2018-03" db="EMBL/GenBank/DDBJ databases">
        <title>The uncultured portion of the human microbiome is neutrally assembled.</title>
        <authorList>
            <person name="Jeraldo P."/>
            <person name="Boardman L."/>
            <person name="White B.A."/>
            <person name="Nelson H."/>
            <person name="Goldenfeld N."/>
            <person name="Chia N."/>
        </authorList>
    </citation>
    <scope>NUCLEOTIDE SEQUENCE [LARGE SCALE GENOMIC DNA]</scope>
    <source>
        <strain evidence="9">CIM:MAG 903</strain>
    </source>
</reference>
<evidence type="ECO:0000256" key="2">
    <source>
        <dbReference type="ARBA" id="ARBA00007776"/>
    </source>
</evidence>
<keyword evidence="3" id="KW-1003">Cell membrane</keyword>
<dbReference type="EMBL" id="QAMZ01000041">
    <property type="protein sequence ID" value="PWL53170.1"/>
    <property type="molecule type" value="Genomic_DNA"/>
</dbReference>
<dbReference type="PIRSF" id="PIRSF037497">
    <property type="entry name" value="MreD_Clostridium/Treponema_prd"/>
    <property type="match status" value="1"/>
</dbReference>
<evidence type="ECO:0000256" key="5">
    <source>
        <dbReference type="ARBA" id="ARBA00022960"/>
    </source>
</evidence>
<dbReference type="GeneID" id="90545327"/>
<dbReference type="AlphaFoldDB" id="A0A1I2JUY1"/>
<comment type="subcellular location">
    <subcellularLocation>
        <location evidence="1">Cell membrane</location>
        <topology evidence="1">Multi-pass membrane protein</topology>
    </subcellularLocation>
</comment>
<dbReference type="STRING" id="1529.SAMN04487885_10399"/>
<evidence type="ECO:0000313" key="9">
    <source>
        <dbReference type="EMBL" id="PWL53170.1"/>
    </source>
</evidence>
<dbReference type="GO" id="GO:0005886">
    <property type="term" value="C:plasma membrane"/>
    <property type="evidence" value="ECO:0007669"/>
    <property type="project" value="UniProtKB-SubCell"/>
</dbReference>
<evidence type="ECO:0000256" key="1">
    <source>
        <dbReference type="ARBA" id="ARBA00004651"/>
    </source>
</evidence>
<accession>A0A1I2JUY1</accession>
<dbReference type="OrthoDB" id="9796616at2"/>
<dbReference type="RefSeq" id="WP_027638599.1">
    <property type="nucleotide sequence ID" value="NZ_BAAACD010000003.1"/>
</dbReference>
<dbReference type="InterPro" id="IPR007227">
    <property type="entry name" value="Cell_shape_determining_MreD"/>
</dbReference>
<keyword evidence="7 8" id="KW-0472">Membrane</keyword>
<keyword evidence="4 8" id="KW-0812">Transmembrane</keyword>
<comment type="similarity">
    <text evidence="2">Belongs to the MreD family.</text>
</comment>
<dbReference type="eggNOG" id="COG2891">
    <property type="taxonomic scope" value="Bacteria"/>
</dbReference>
<dbReference type="GO" id="GO:0008360">
    <property type="term" value="P:regulation of cell shape"/>
    <property type="evidence" value="ECO:0007669"/>
    <property type="project" value="UniProtKB-KW"/>
</dbReference>
<feature type="transmembrane region" description="Helical" evidence="8">
    <location>
        <begin position="99"/>
        <end position="123"/>
    </location>
</feature>
<name>A0A1I2JUY1_9CLOT</name>
<dbReference type="Pfam" id="PF04093">
    <property type="entry name" value="MreD"/>
    <property type="match status" value="1"/>
</dbReference>
<proteinExistence type="inferred from homology"/>
<gene>
    <name evidence="9" type="primary">mreD</name>
    <name evidence="9" type="ORF">DBY38_08360</name>
    <name evidence="10" type="ORF">SAMN04487885_10399</name>
</gene>
<evidence type="ECO:0000313" key="10">
    <source>
        <dbReference type="EMBL" id="SFF57873.1"/>
    </source>
</evidence>
<evidence type="ECO:0000256" key="8">
    <source>
        <dbReference type="SAM" id="Phobius"/>
    </source>
</evidence>
<evidence type="ECO:0000256" key="4">
    <source>
        <dbReference type="ARBA" id="ARBA00022692"/>
    </source>
</evidence>
<dbReference type="Proteomes" id="UP000246114">
    <property type="component" value="Unassembled WGS sequence"/>
</dbReference>
<feature type="transmembrane region" description="Helical" evidence="8">
    <location>
        <begin position="67"/>
        <end position="87"/>
    </location>
</feature>
<dbReference type="Proteomes" id="UP000182135">
    <property type="component" value="Unassembled WGS sequence"/>
</dbReference>
<evidence type="ECO:0000313" key="12">
    <source>
        <dbReference type="Proteomes" id="UP000246114"/>
    </source>
</evidence>
<dbReference type="NCBIfam" id="TIGR03426">
    <property type="entry name" value="shape_MreD"/>
    <property type="match status" value="1"/>
</dbReference>
<evidence type="ECO:0000256" key="7">
    <source>
        <dbReference type="ARBA" id="ARBA00023136"/>
    </source>
</evidence>
<keyword evidence="11" id="KW-1185">Reference proteome</keyword>
<dbReference type="InterPro" id="IPR017225">
    <property type="entry name" value="Cell_shape_determin_MreD_prd"/>
</dbReference>
<protein>
    <submittedName>
        <fullName evidence="10">Rod shape-determining protein MreD</fullName>
    </submittedName>
</protein>
<evidence type="ECO:0000256" key="6">
    <source>
        <dbReference type="ARBA" id="ARBA00022989"/>
    </source>
</evidence>
<evidence type="ECO:0000256" key="3">
    <source>
        <dbReference type="ARBA" id="ARBA00022475"/>
    </source>
</evidence>